<proteinExistence type="predicted"/>
<evidence type="ECO:0000313" key="4">
    <source>
        <dbReference type="EMBL" id="SHK04328.1"/>
    </source>
</evidence>
<feature type="domain" description="DUF3849" evidence="3">
    <location>
        <begin position="107"/>
        <end position="233"/>
    </location>
</feature>
<dbReference type="OrthoDB" id="9806961at2"/>
<name>A0A1M6P8S3_9FIRM</name>
<protein>
    <recommendedName>
        <fullName evidence="6">DUF3849 domain-containing protein</fullName>
    </recommendedName>
</protein>
<feature type="compositionally biased region" description="Basic and acidic residues" evidence="1">
    <location>
        <begin position="334"/>
        <end position="358"/>
    </location>
</feature>
<dbReference type="AlphaFoldDB" id="A0A1M6P8S3"/>
<gene>
    <name evidence="4" type="ORF">SAMN02745138_01037</name>
</gene>
<accession>A0A1M6P8S3</accession>
<evidence type="ECO:0000259" key="2">
    <source>
        <dbReference type="Pfam" id="PF12959"/>
    </source>
</evidence>
<feature type="compositionally biased region" description="Basic residues" evidence="1">
    <location>
        <begin position="322"/>
        <end position="333"/>
    </location>
</feature>
<evidence type="ECO:0000256" key="1">
    <source>
        <dbReference type="SAM" id="MobiDB-lite"/>
    </source>
</evidence>
<keyword evidence="5" id="KW-1185">Reference proteome</keyword>
<evidence type="ECO:0000259" key="3">
    <source>
        <dbReference type="Pfam" id="PF12960"/>
    </source>
</evidence>
<dbReference type="Pfam" id="PF12960">
    <property type="entry name" value="DUF3849"/>
    <property type="match status" value="1"/>
</dbReference>
<reference evidence="4 5" key="1">
    <citation type="submission" date="2016-11" db="EMBL/GenBank/DDBJ databases">
        <authorList>
            <person name="Jaros S."/>
            <person name="Januszkiewicz K."/>
            <person name="Wedrychowicz H."/>
        </authorList>
    </citation>
    <scope>NUCLEOTIDE SEQUENCE [LARGE SCALE GENOMIC DNA]</scope>
    <source>
        <strain evidence="4 5">DSM 14214</strain>
    </source>
</reference>
<evidence type="ECO:0008006" key="6">
    <source>
        <dbReference type="Google" id="ProtNLM"/>
    </source>
</evidence>
<feature type="domain" description="DUF3848" evidence="2">
    <location>
        <begin position="5"/>
        <end position="99"/>
    </location>
</feature>
<evidence type="ECO:0000313" key="5">
    <source>
        <dbReference type="Proteomes" id="UP000183975"/>
    </source>
</evidence>
<dbReference type="RefSeq" id="WP_072849826.1">
    <property type="nucleotide sequence ID" value="NZ_FRAH01000013.1"/>
</dbReference>
<sequence>MNTDKNTALYEKMAAEQDKFRDWLKSQPPEEILNHAYEYTVREDILMAMEELDLPQSRAAALLASPSPLADVYKEFADRETSYMDVVRDSIEQRAEAALDAQRELPLYRHDAAYAREQGNLDLYRASRRANIACKEAIEASISEHYRDNRLDKDAVPQVIEQFGYTRTLYVLANTVQQKEWDGRFSPANKAWARTVDIPPNPDGFGSDRNLDFVVDGHPGLVDLFLSQARQDYLRLQPLTPEEIHVEAARLLQELRAPDTPNSPHGTHYMARVSPDFLARAGTQAHDQLMALLPFRSLAITGMKDLPGTYVTILASEDRSKGLRQRRPSVRRQLKQEPRPAEKPEKKSPIHKKKEPER</sequence>
<dbReference type="EMBL" id="FRAH01000013">
    <property type="protein sequence ID" value="SHK04328.1"/>
    <property type="molecule type" value="Genomic_DNA"/>
</dbReference>
<feature type="region of interest" description="Disordered" evidence="1">
    <location>
        <begin position="318"/>
        <end position="358"/>
    </location>
</feature>
<dbReference type="Proteomes" id="UP000183975">
    <property type="component" value="Unassembled WGS sequence"/>
</dbReference>
<dbReference type="Pfam" id="PF12959">
    <property type="entry name" value="DUF3848"/>
    <property type="match status" value="1"/>
</dbReference>
<dbReference type="InterPro" id="IPR024380">
    <property type="entry name" value="DUF3848"/>
</dbReference>
<dbReference type="InterPro" id="IPR024383">
    <property type="entry name" value="DUF3849"/>
</dbReference>
<organism evidence="4 5">
    <name type="scientific">Anaerotignum lactatifermentans DSM 14214</name>
    <dbReference type="NCBI Taxonomy" id="1121323"/>
    <lineage>
        <taxon>Bacteria</taxon>
        <taxon>Bacillati</taxon>
        <taxon>Bacillota</taxon>
        <taxon>Clostridia</taxon>
        <taxon>Lachnospirales</taxon>
        <taxon>Anaerotignaceae</taxon>
        <taxon>Anaerotignum</taxon>
    </lineage>
</organism>